<dbReference type="RefSeq" id="WP_240589737.1">
    <property type="nucleotide sequence ID" value="NZ_JAKUDL010000001.1"/>
</dbReference>
<keyword evidence="3" id="KW-1185">Reference proteome</keyword>
<evidence type="ECO:0008006" key="4">
    <source>
        <dbReference type="Google" id="ProtNLM"/>
    </source>
</evidence>
<feature type="chain" id="PRO_5042482889" description="DUF2799 domain-containing protein" evidence="1">
    <location>
        <begin position="23"/>
        <end position="238"/>
    </location>
</feature>
<reference evidence="2 3" key="1">
    <citation type="submission" date="2022-02" db="EMBL/GenBank/DDBJ databases">
        <title>The genome sequence of Shewanella sp. 3B26.</title>
        <authorList>
            <person name="Du J."/>
        </authorList>
    </citation>
    <scope>NUCLEOTIDE SEQUENCE [LARGE SCALE GENOMIC DNA]</scope>
    <source>
        <strain evidence="2 3">3B26</strain>
    </source>
</reference>
<keyword evidence="1" id="KW-0732">Signal</keyword>
<dbReference type="EMBL" id="JAKUDL010000001">
    <property type="protein sequence ID" value="MCH4293128.1"/>
    <property type="molecule type" value="Genomic_DNA"/>
</dbReference>
<dbReference type="Proteomes" id="UP001297581">
    <property type="component" value="Unassembled WGS sequence"/>
</dbReference>
<proteinExistence type="predicted"/>
<comment type="caution">
    <text evidence="2">The sequence shown here is derived from an EMBL/GenBank/DDBJ whole genome shotgun (WGS) entry which is preliminary data.</text>
</comment>
<evidence type="ECO:0000256" key="1">
    <source>
        <dbReference type="SAM" id="SignalP"/>
    </source>
</evidence>
<organism evidence="2 3">
    <name type="scientific">Shewanella zhuhaiensis</name>
    <dbReference type="NCBI Taxonomy" id="2919576"/>
    <lineage>
        <taxon>Bacteria</taxon>
        <taxon>Pseudomonadati</taxon>
        <taxon>Pseudomonadota</taxon>
        <taxon>Gammaproteobacteria</taxon>
        <taxon>Alteromonadales</taxon>
        <taxon>Shewanellaceae</taxon>
        <taxon>Shewanella</taxon>
    </lineage>
</organism>
<protein>
    <recommendedName>
        <fullName evidence="4">DUF2799 domain-containing protein</fullName>
    </recommendedName>
</protein>
<accession>A0AAJ1BEE0</accession>
<sequence length="238" mass="26341">MKNRTLIAALVLAPLVSTAVFAKDDTSWLTQEYLENTLKSMIAQGMNQPGFEAVAACAGMSKQEAGKALEKAFRGCYDQYLKTGDGTQVEQCLDKGPQTALGLSEREIDACMAKKGFVVEETAEEQLASDVEVLREQMMSLQSSIDALYDMEDRSEADDARLEQLQAQYDALGQRLNDAENGLHMAEMSPTERKLMEMMDKIGEREPTASEEAELRKLGEQLRQERIAAGNNLMKGLD</sequence>
<gene>
    <name evidence="2" type="ORF">MJ923_02255</name>
</gene>
<dbReference type="AlphaFoldDB" id="A0AAJ1BEE0"/>
<feature type="signal peptide" evidence="1">
    <location>
        <begin position="1"/>
        <end position="22"/>
    </location>
</feature>
<evidence type="ECO:0000313" key="2">
    <source>
        <dbReference type="EMBL" id="MCH4293128.1"/>
    </source>
</evidence>
<name>A0AAJ1BEE0_9GAMM</name>
<evidence type="ECO:0000313" key="3">
    <source>
        <dbReference type="Proteomes" id="UP001297581"/>
    </source>
</evidence>